<dbReference type="Gene3D" id="2.130.10.130">
    <property type="entry name" value="Integrin alpha, N-terminal"/>
    <property type="match status" value="2"/>
</dbReference>
<accession>A0A5C6B4H4</accession>
<dbReference type="OrthoDB" id="5287961at2"/>
<keyword evidence="1" id="KW-0732">Signal</keyword>
<keyword evidence="5" id="KW-1185">Reference proteome</keyword>
<dbReference type="InterPro" id="IPR027039">
    <property type="entry name" value="Crtac1"/>
</dbReference>
<keyword evidence="2" id="KW-1133">Transmembrane helix</keyword>
<gene>
    <name evidence="4" type="ORF">Pla52n_19290</name>
</gene>
<dbReference type="InterPro" id="IPR028994">
    <property type="entry name" value="Integrin_alpha_N"/>
</dbReference>
<evidence type="ECO:0000256" key="2">
    <source>
        <dbReference type="SAM" id="Phobius"/>
    </source>
</evidence>
<sequence>MTLTLRILLIIVFGSLLFGPAAYFRLRSERATEADVANVNTDQLLDRYGFVLKESAHVSGIDFTHQPPRTDPRLDHISPQIAAMGASVSVVDFDRDGWQDFYVTKSAPGTMNGLFRNLHDGRFTDVAPQVGLADLNQMGSGACMGSVWADIDNDGYEDVLIYKWGSVELFRNQRGESFERITESSGMPEWANAGCATWFDYDRDGWIDLLLAGYWPDNVRLEQLDHTRIMPESFEYANNGGRKWLLRNIGGGRFEDVTSSVGIDSTRWTLAVIATDFNDDSFPDLFLANDYGVSEMFINEGGVRFKEMGKESGIGLSPKSGMNAAVGDVLNQGRLAIYESNISEEGVLLQGNNLWLPSSDGTLRFENLASVMGVELAGWSFGAQFGDLNNDGYLDLYVTNGYVSGDRGTSYWYDFSQITGGHRQIISDTENWPDMRGRSLAGYQSKRVWLNNGAGQFQDVAQFIGATDRYDGRAVALADFSNRGALDVIVANQRGPLLLYRNEIDKQRNWISLELEGTQSNRSAIGAQVRVYWNNQQQLQELVSASGYSAQNQRRLHFGLGEHSIVDRVSIRWPSGKVQEIKNLAVNQIHKIRESE</sequence>
<dbReference type="RefSeq" id="WP_146519321.1">
    <property type="nucleotide sequence ID" value="NZ_CP151726.1"/>
</dbReference>
<dbReference type="InterPro" id="IPR011519">
    <property type="entry name" value="UnbV_ASPIC"/>
</dbReference>
<evidence type="ECO:0000256" key="1">
    <source>
        <dbReference type="ARBA" id="ARBA00022729"/>
    </source>
</evidence>
<evidence type="ECO:0000259" key="3">
    <source>
        <dbReference type="Pfam" id="PF07593"/>
    </source>
</evidence>
<protein>
    <submittedName>
        <fullName evidence="4">ASPIC and UnbV</fullName>
    </submittedName>
</protein>
<feature type="domain" description="ASPIC/UnbV" evidence="3">
    <location>
        <begin position="524"/>
        <end position="590"/>
    </location>
</feature>
<name>A0A5C6B4H4_9BACT</name>
<dbReference type="PANTHER" id="PTHR16026">
    <property type="entry name" value="CARTILAGE ACIDIC PROTEIN 1"/>
    <property type="match status" value="1"/>
</dbReference>
<dbReference type="EMBL" id="SJPN01000002">
    <property type="protein sequence ID" value="TWU06209.1"/>
    <property type="molecule type" value="Genomic_DNA"/>
</dbReference>
<dbReference type="Pfam" id="PF07593">
    <property type="entry name" value="UnbV_ASPIC"/>
    <property type="match status" value="1"/>
</dbReference>
<dbReference type="Proteomes" id="UP000320176">
    <property type="component" value="Unassembled WGS sequence"/>
</dbReference>
<reference evidence="4 5" key="1">
    <citation type="submission" date="2019-02" db="EMBL/GenBank/DDBJ databases">
        <title>Deep-cultivation of Planctomycetes and their phenomic and genomic characterization uncovers novel biology.</title>
        <authorList>
            <person name="Wiegand S."/>
            <person name="Jogler M."/>
            <person name="Boedeker C."/>
            <person name="Pinto D."/>
            <person name="Vollmers J."/>
            <person name="Rivas-Marin E."/>
            <person name="Kohn T."/>
            <person name="Peeters S.H."/>
            <person name="Heuer A."/>
            <person name="Rast P."/>
            <person name="Oberbeckmann S."/>
            <person name="Bunk B."/>
            <person name="Jeske O."/>
            <person name="Meyerdierks A."/>
            <person name="Storesund J.E."/>
            <person name="Kallscheuer N."/>
            <person name="Luecker S."/>
            <person name="Lage O.M."/>
            <person name="Pohl T."/>
            <person name="Merkel B.J."/>
            <person name="Hornburger P."/>
            <person name="Mueller R.-W."/>
            <person name="Bruemmer F."/>
            <person name="Labrenz M."/>
            <person name="Spormann A.M."/>
            <person name="Op Den Camp H."/>
            <person name="Overmann J."/>
            <person name="Amann R."/>
            <person name="Jetten M.S.M."/>
            <person name="Mascher T."/>
            <person name="Medema M.H."/>
            <person name="Devos D.P."/>
            <person name="Kaster A.-K."/>
            <person name="Ovreas L."/>
            <person name="Rohde M."/>
            <person name="Galperin M.Y."/>
            <person name="Jogler C."/>
        </authorList>
    </citation>
    <scope>NUCLEOTIDE SEQUENCE [LARGE SCALE GENOMIC DNA]</scope>
    <source>
        <strain evidence="4 5">Pla52n</strain>
    </source>
</reference>
<keyword evidence="2" id="KW-0472">Membrane</keyword>
<dbReference type="InterPro" id="IPR013517">
    <property type="entry name" value="FG-GAP"/>
</dbReference>
<keyword evidence="2" id="KW-0812">Transmembrane</keyword>
<feature type="transmembrane region" description="Helical" evidence="2">
    <location>
        <begin position="7"/>
        <end position="26"/>
    </location>
</feature>
<dbReference type="PANTHER" id="PTHR16026:SF0">
    <property type="entry name" value="CARTILAGE ACIDIC PROTEIN 1"/>
    <property type="match status" value="1"/>
</dbReference>
<dbReference type="SUPFAM" id="SSF69318">
    <property type="entry name" value="Integrin alpha N-terminal domain"/>
    <property type="match status" value="2"/>
</dbReference>
<evidence type="ECO:0000313" key="4">
    <source>
        <dbReference type="EMBL" id="TWU06209.1"/>
    </source>
</evidence>
<proteinExistence type="predicted"/>
<dbReference type="Pfam" id="PF13517">
    <property type="entry name" value="FG-GAP_3"/>
    <property type="match status" value="2"/>
</dbReference>
<dbReference type="AlphaFoldDB" id="A0A5C6B4H4"/>
<comment type="caution">
    <text evidence="4">The sequence shown here is derived from an EMBL/GenBank/DDBJ whole genome shotgun (WGS) entry which is preliminary data.</text>
</comment>
<organism evidence="4 5">
    <name type="scientific">Stieleria varia</name>
    <dbReference type="NCBI Taxonomy" id="2528005"/>
    <lineage>
        <taxon>Bacteria</taxon>
        <taxon>Pseudomonadati</taxon>
        <taxon>Planctomycetota</taxon>
        <taxon>Planctomycetia</taxon>
        <taxon>Pirellulales</taxon>
        <taxon>Pirellulaceae</taxon>
        <taxon>Stieleria</taxon>
    </lineage>
</organism>
<evidence type="ECO:0000313" key="5">
    <source>
        <dbReference type="Proteomes" id="UP000320176"/>
    </source>
</evidence>